<dbReference type="Pfam" id="PF00582">
    <property type="entry name" value="Usp"/>
    <property type="match status" value="2"/>
</dbReference>
<comment type="similarity">
    <text evidence="1">Belongs to the universal stress protein A family.</text>
</comment>
<proteinExistence type="inferred from homology"/>
<accession>A0ABU5V4J9</accession>
<dbReference type="RefSeq" id="WP_323438993.1">
    <property type="nucleotide sequence ID" value="NZ_JAYFUH010000237.1"/>
</dbReference>
<dbReference type="SUPFAM" id="SSF52402">
    <property type="entry name" value="Adenine nucleotide alpha hydrolases-like"/>
    <property type="match status" value="2"/>
</dbReference>
<evidence type="ECO:0000259" key="2">
    <source>
        <dbReference type="Pfam" id="PF00582"/>
    </source>
</evidence>
<dbReference type="EMBL" id="JAYFUH010000237">
    <property type="protein sequence ID" value="MEA5668278.1"/>
    <property type="molecule type" value="Genomic_DNA"/>
</dbReference>
<dbReference type="InterPro" id="IPR006015">
    <property type="entry name" value="Universal_stress_UspA"/>
</dbReference>
<organism evidence="3 4">
    <name type="scientific">Stenotrophomonas capsici</name>
    <dbReference type="NCBI Taxonomy" id="3110230"/>
    <lineage>
        <taxon>Bacteria</taxon>
        <taxon>Pseudomonadati</taxon>
        <taxon>Pseudomonadota</taxon>
        <taxon>Gammaproteobacteria</taxon>
        <taxon>Lysobacterales</taxon>
        <taxon>Lysobacteraceae</taxon>
        <taxon>Stenotrophomonas</taxon>
    </lineage>
</organism>
<dbReference type="PRINTS" id="PR01438">
    <property type="entry name" value="UNVRSLSTRESS"/>
</dbReference>
<dbReference type="PANTHER" id="PTHR46268">
    <property type="entry name" value="STRESS RESPONSE PROTEIN NHAX"/>
    <property type="match status" value="1"/>
</dbReference>
<reference evidence="3 4" key="1">
    <citation type="submission" date="2023-12" db="EMBL/GenBank/DDBJ databases">
        <title>Stenotrophomonas guangdongensis sp. nov., isolated from wilted pepper plants (Capsicum annuum).</title>
        <authorList>
            <person name="Qiu M."/>
            <person name="Li Y."/>
            <person name="Liu Q."/>
            <person name="Zhang X."/>
            <person name="Huang Y."/>
            <person name="Guo R."/>
            <person name="Hu M."/>
            <person name="Zhou J."/>
            <person name="Zhou X."/>
        </authorList>
    </citation>
    <scope>NUCLEOTIDE SEQUENCE [LARGE SCALE GENOMIC DNA]</scope>
    <source>
        <strain evidence="3 4">MH1</strain>
    </source>
</reference>
<dbReference type="InterPro" id="IPR006016">
    <property type="entry name" value="UspA"/>
</dbReference>
<name>A0ABU5V4J9_9GAMM</name>
<evidence type="ECO:0000313" key="4">
    <source>
        <dbReference type="Proteomes" id="UP001301653"/>
    </source>
</evidence>
<dbReference type="InterPro" id="IPR014729">
    <property type="entry name" value="Rossmann-like_a/b/a_fold"/>
</dbReference>
<feature type="domain" description="UspA" evidence="2">
    <location>
        <begin position="152"/>
        <end position="290"/>
    </location>
</feature>
<protein>
    <submittedName>
        <fullName evidence="3">Universal stress protein</fullName>
    </submittedName>
</protein>
<dbReference type="CDD" id="cd00293">
    <property type="entry name" value="USP-like"/>
    <property type="match status" value="2"/>
</dbReference>
<feature type="domain" description="UspA" evidence="2">
    <location>
        <begin position="7"/>
        <end position="145"/>
    </location>
</feature>
<gene>
    <name evidence="3" type="ORF">VA603_12085</name>
</gene>
<dbReference type="Gene3D" id="3.40.50.620">
    <property type="entry name" value="HUPs"/>
    <property type="match status" value="2"/>
</dbReference>
<dbReference type="PANTHER" id="PTHR46268:SF6">
    <property type="entry name" value="UNIVERSAL STRESS PROTEIN UP12"/>
    <property type="match status" value="1"/>
</dbReference>
<comment type="caution">
    <text evidence="3">The sequence shown here is derived from an EMBL/GenBank/DDBJ whole genome shotgun (WGS) entry which is preliminary data.</text>
</comment>
<sequence length="303" mass="32151">MTTPTALLLATDLSARTDRALARALQLARQWNARLVVATVLPDAATTGITGGLLSSAPAVDDGQARQLAERRLQRLLEGDADDLQVELRIGHGHVGRALLQLAAQEDCGLIITGIARDSLFEQPTLGSTVMWLTRHSRLPVLVVHDRVRGPYRHLAVACDFSDSAAQAAGCALELFDMPLQLSLVHALDAPGSLLPGGDRDTLQEQAASAARTQAQALLAQLRPRLGQAHVHAVIEPGEPARILADHARSAGTELVIVATHGRGALFDLLIGSVARRIVETLETDTLLVRDPRSLAAAAGNDD</sequence>
<dbReference type="Proteomes" id="UP001301653">
    <property type="component" value="Unassembled WGS sequence"/>
</dbReference>
<evidence type="ECO:0000256" key="1">
    <source>
        <dbReference type="ARBA" id="ARBA00008791"/>
    </source>
</evidence>
<keyword evidence="4" id="KW-1185">Reference proteome</keyword>
<evidence type="ECO:0000313" key="3">
    <source>
        <dbReference type="EMBL" id="MEA5668278.1"/>
    </source>
</evidence>